<feature type="compositionally biased region" description="Polar residues" evidence="1">
    <location>
        <begin position="278"/>
        <end position="287"/>
    </location>
</feature>
<sequence>MSKQQIHLTTASPRSTPVLIVLGFVFIQIIEIGQQPPPSAPEAPRLGTILQTKRRKVSDSPNPSHPHPSSNPQNPKSTMQKNIAICVIILVTLGAIVASWLAFRYWKRRFKRELLVTYHIRKQRMPVRELAPVQVPSTSTSSSGRPVEWIERPARKKRERRITREPDAEPLVASQKRDYVSRQRETTTAPPPVAPAPPPSPTHASPTTTATNTPKDKGKQRDTSEWSQPADTPATTEQSSPSAPAQGEWSNTSNAETSSEWGQRATQSEPSQGEWGAGQNSPTKDSW</sequence>
<dbReference type="GeneID" id="34464601"/>
<organism evidence="3 4">
    <name type="scientific">Aspergillus glaucus CBS 516.65</name>
    <dbReference type="NCBI Taxonomy" id="1160497"/>
    <lineage>
        <taxon>Eukaryota</taxon>
        <taxon>Fungi</taxon>
        <taxon>Dikarya</taxon>
        <taxon>Ascomycota</taxon>
        <taxon>Pezizomycotina</taxon>
        <taxon>Eurotiomycetes</taxon>
        <taxon>Eurotiomycetidae</taxon>
        <taxon>Eurotiales</taxon>
        <taxon>Aspergillaceae</taxon>
        <taxon>Aspergillus</taxon>
        <taxon>Aspergillus subgen. Aspergillus</taxon>
    </lineage>
</organism>
<dbReference type="VEuPathDB" id="FungiDB:ASPGLDRAFT_58752"/>
<keyword evidence="2" id="KW-1133">Transmembrane helix</keyword>
<gene>
    <name evidence="3" type="ORF">ASPGLDRAFT_58752</name>
</gene>
<feature type="compositionally biased region" description="Low complexity" evidence="1">
    <location>
        <begin position="59"/>
        <end position="77"/>
    </location>
</feature>
<keyword evidence="2" id="KW-0472">Membrane</keyword>
<feature type="region of interest" description="Disordered" evidence="1">
    <location>
        <begin position="131"/>
        <end position="287"/>
    </location>
</feature>
<reference evidence="4" key="1">
    <citation type="journal article" date="2017" name="Genome Biol.">
        <title>Comparative genomics reveals high biological diversity and specific adaptations in the industrially and medically important fungal genus Aspergillus.</title>
        <authorList>
            <person name="de Vries R.P."/>
            <person name="Riley R."/>
            <person name="Wiebenga A."/>
            <person name="Aguilar-Osorio G."/>
            <person name="Amillis S."/>
            <person name="Uchima C.A."/>
            <person name="Anderluh G."/>
            <person name="Asadollahi M."/>
            <person name="Askin M."/>
            <person name="Barry K."/>
            <person name="Battaglia E."/>
            <person name="Bayram O."/>
            <person name="Benocci T."/>
            <person name="Braus-Stromeyer S.A."/>
            <person name="Caldana C."/>
            <person name="Canovas D."/>
            <person name="Cerqueira G.C."/>
            <person name="Chen F."/>
            <person name="Chen W."/>
            <person name="Choi C."/>
            <person name="Clum A."/>
            <person name="Dos Santos R.A."/>
            <person name="Damasio A.R."/>
            <person name="Diallinas G."/>
            <person name="Emri T."/>
            <person name="Fekete E."/>
            <person name="Flipphi M."/>
            <person name="Freyberg S."/>
            <person name="Gallo A."/>
            <person name="Gournas C."/>
            <person name="Habgood R."/>
            <person name="Hainaut M."/>
            <person name="Harispe M.L."/>
            <person name="Henrissat B."/>
            <person name="Hilden K.S."/>
            <person name="Hope R."/>
            <person name="Hossain A."/>
            <person name="Karabika E."/>
            <person name="Karaffa L."/>
            <person name="Karanyi Z."/>
            <person name="Krasevec N."/>
            <person name="Kuo A."/>
            <person name="Kusch H."/>
            <person name="LaButti K."/>
            <person name="Lagendijk E.L."/>
            <person name="Lapidus A."/>
            <person name="Levasseur A."/>
            <person name="Lindquist E."/>
            <person name="Lipzen A."/>
            <person name="Logrieco A.F."/>
            <person name="MacCabe A."/>
            <person name="Maekelae M.R."/>
            <person name="Malavazi I."/>
            <person name="Melin P."/>
            <person name="Meyer V."/>
            <person name="Mielnichuk N."/>
            <person name="Miskei M."/>
            <person name="Molnar A.P."/>
            <person name="Mule G."/>
            <person name="Ngan C.Y."/>
            <person name="Orejas M."/>
            <person name="Orosz E."/>
            <person name="Ouedraogo J.P."/>
            <person name="Overkamp K.M."/>
            <person name="Park H.-S."/>
            <person name="Perrone G."/>
            <person name="Piumi F."/>
            <person name="Punt P.J."/>
            <person name="Ram A.F."/>
            <person name="Ramon A."/>
            <person name="Rauscher S."/>
            <person name="Record E."/>
            <person name="Riano-Pachon D.M."/>
            <person name="Robert V."/>
            <person name="Roehrig J."/>
            <person name="Ruller R."/>
            <person name="Salamov A."/>
            <person name="Salih N.S."/>
            <person name="Samson R.A."/>
            <person name="Sandor E."/>
            <person name="Sanguinetti M."/>
            <person name="Schuetze T."/>
            <person name="Sepcic K."/>
            <person name="Shelest E."/>
            <person name="Sherlock G."/>
            <person name="Sophianopoulou V."/>
            <person name="Squina F.M."/>
            <person name="Sun H."/>
            <person name="Susca A."/>
            <person name="Todd R.B."/>
            <person name="Tsang A."/>
            <person name="Unkles S.E."/>
            <person name="van de Wiele N."/>
            <person name="van Rossen-Uffink D."/>
            <person name="Oliveira J.V."/>
            <person name="Vesth T.C."/>
            <person name="Visser J."/>
            <person name="Yu J.-H."/>
            <person name="Zhou M."/>
            <person name="Andersen M.R."/>
            <person name="Archer D.B."/>
            <person name="Baker S.E."/>
            <person name="Benoit I."/>
            <person name="Brakhage A.A."/>
            <person name="Braus G.H."/>
            <person name="Fischer R."/>
            <person name="Frisvad J.C."/>
            <person name="Goldman G.H."/>
            <person name="Houbraken J."/>
            <person name="Oakley B."/>
            <person name="Pocsi I."/>
            <person name="Scazzocchio C."/>
            <person name="Seiboth B."/>
            <person name="vanKuyk P.A."/>
            <person name="Wortman J."/>
            <person name="Dyer P.S."/>
            <person name="Grigoriev I.V."/>
        </authorList>
    </citation>
    <scope>NUCLEOTIDE SEQUENCE [LARGE SCALE GENOMIC DNA]</scope>
    <source>
        <strain evidence="4">CBS 516.65</strain>
    </source>
</reference>
<dbReference type="RefSeq" id="XP_022399632.1">
    <property type="nucleotide sequence ID" value="XM_022548341.1"/>
</dbReference>
<feature type="compositionally biased region" description="Low complexity" evidence="1">
    <location>
        <begin position="202"/>
        <end position="213"/>
    </location>
</feature>
<feature type="region of interest" description="Disordered" evidence="1">
    <location>
        <begin position="53"/>
        <end position="77"/>
    </location>
</feature>
<proteinExistence type="predicted"/>
<feature type="compositionally biased region" description="Polar residues" evidence="1">
    <location>
        <begin position="225"/>
        <end position="271"/>
    </location>
</feature>
<dbReference type="OrthoDB" id="4507739at2759"/>
<dbReference type="AlphaFoldDB" id="A0A1L9VGA8"/>
<feature type="transmembrane region" description="Helical" evidence="2">
    <location>
        <begin position="82"/>
        <end position="103"/>
    </location>
</feature>
<evidence type="ECO:0000313" key="3">
    <source>
        <dbReference type="EMBL" id="OJJ82934.1"/>
    </source>
</evidence>
<feature type="compositionally biased region" description="Basic and acidic residues" evidence="1">
    <location>
        <begin position="214"/>
        <end position="224"/>
    </location>
</feature>
<name>A0A1L9VGA8_ASPGL</name>
<feature type="compositionally biased region" description="Pro residues" evidence="1">
    <location>
        <begin position="189"/>
        <end position="201"/>
    </location>
</feature>
<evidence type="ECO:0000313" key="4">
    <source>
        <dbReference type="Proteomes" id="UP000184300"/>
    </source>
</evidence>
<evidence type="ECO:0000256" key="1">
    <source>
        <dbReference type="SAM" id="MobiDB-lite"/>
    </source>
</evidence>
<keyword evidence="2" id="KW-0812">Transmembrane</keyword>
<protein>
    <submittedName>
        <fullName evidence="3">Uncharacterized protein</fullName>
    </submittedName>
</protein>
<evidence type="ECO:0000256" key="2">
    <source>
        <dbReference type="SAM" id="Phobius"/>
    </source>
</evidence>
<accession>A0A1L9VGA8</accession>
<dbReference type="EMBL" id="KV878900">
    <property type="protein sequence ID" value="OJJ82934.1"/>
    <property type="molecule type" value="Genomic_DNA"/>
</dbReference>
<keyword evidence="4" id="KW-1185">Reference proteome</keyword>
<feature type="compositionally biased region" description="Basic and acidic residues" evidence="1">
    <location>
        <begin position="175"/>
        <end position="185"/>
    </location>
</feature>
<dbReference type="Proteomes" id="UP000184300">
    <property type="component" value="Unassembled WGS sequence"/>
</dbReference>